<evidence type="ECO:0000256" key="1">
    <source>
        <dbReference type="ARBA" id="ARBA00007957"/>
    </source>
</evidence>
<feature type="binding site" evidence="8">
    <location>
        <position position="103"/>
    </location>
    <ligand>
        <name>Zn(2+)</name>
        <dbReference type="ChEBI" id="CHEBI:29105"/>
    </ligand>
</feature>
<comment type="similarity">
    <text evidence="1">Belongs to the Fur family.</text>
</comment>
<evidence type="ECO:0000313" key="10">
    <source>
        <dbReference type="Proteomes" id="UP000244910"/>
    </source>
</evidence>
<dbReference type="KEGG" id="cdrk:B9W14_12965"/>
<dbReference type="PANTHER" id="PTHR33202:SF7">
    <property type="entry name" value="FERRIC UPTAKE REGULATION PROTEIN"/>
    <property type="match status" value="1"/>
</dbReference>
<evidence type="ECO:0000256" key="6">
    <source>
        <dbReference type="ARBA" id="ARBA00023125"/>
    </source>
</evidence>
<dbReference type="InterPro" id="IPR043135">
    <property type="entry name" value="Fur_C"/>
</dbReference>
<keyword evidence="4 8" id="KW-0862">Zinc</keyword>
<feature type="binding site" evidence="8">
    <location>
        <position position="140"/>
    </location>
    <ligand>
        <name>Zn(2+)</name>
        <dbReference type="ChEBI" id="CHEBI:29105"/>
    </ligand>
</feature>
<keyword evidence="2" id="KW-0678">Repressor</keyword>
<feature type="binding site" evidence="8">
    <location>
        <position position="143"/>
    </location>
    <ligand>
        <name>Zn(2+)</name>
        <dbReference type="ChEBI" id="CHEBI:29105"/>
    </ligand>
</feature>
<evidence type="ECO:0000256" key="3">
    <source>
        <dbReference type="ARBA" id="ARBA00022723"/>
    </source>
</evidence>
<protein>
    <submittedName>
        <fullName evidence="9">Transcriptional repressor</fullName>
    </submittedName>
</protein>
<evidence type="ECO:0000256" key="7">
    <source>
        <dbReference type="ARBA" id="ARBA00023163"/>
    </source>
</evidence>
<keyword evidence="6" id="KW-0238">DNA-binding</keyword>
<dbReference type="Pfam" id="PF01475">
    <property type="entry name" value="FUR"/>
    <property type="match status" value="1"/>
</dbReference>
<evidence type="ECO:0000256" key="4">
    <source>
        <dbReference type="ARBA" id="ARBA00022833"/>
    </source>
</evidence>
<dbReference type="Gene3D" id="3.30.1490.190">
    <property type="match status" value="1"/>
</dbReference>
<dbReference type="CDD" id="cd07153">
    <property type="entry name" value="Fur_like"/>
    <property type="match status" value="1"/>
</dbReference>
<dbReference type="SUPFAM" id="SSF46785">
    <property type="entry name" value="Winged helix' DNA-binding domain"/>
    <property type="match status" value="1"/>
</dbReference>
<evidence type="ECO:0000256" key="5">
    <source>
        <dbReference type="ARBA" id="ARBA00023015"/>
    </source>
</evidence>
<accession>A0A2U8DSG9</accession>
<dbReference type="GO" id="GO:1900376">
    <property type="term" value="P:regulation of secondary metabolite biosynthetic process"/>
    <property type="evidence" value="ECO:0007669"/>
    <property type="project" value="TreeGrafter"/>
</dbReference>
<organism evidence="9 10">
    <name type="scientific">Clostridium drakei</name>
    <dbReference type="NCBI Taxonomy" id="332101"/>
    <lineage>
        <taxon>Bacteria</taxon>
        <taxon>Bacillati</taxon>
        <taxon>Bacillota</taxon>
        <taxon>Clostridia</taxon>
        <taxon>Eubacteriales</taxon>
        <taxon>Clostridiaceae</taxon>
        <taxon>Clostridium</taxon>
    </lineage>
</organism>
<dbReference type="PANTHER" id="PTHR33202">
    <property type="entry name" value="ZINC UPTAKE REGULATION PROTEIN"/>
    <property type="match status" value="1"/>
</dbReference>
<dbReference type="Gene3D" id="1.10.10.10">
    <property type="entry name" value="Winged helix-like DNA-binding domain superfamily/Winged helix DNA-binding domain"/>
    <property type="match status" value="1"/>
</dbReference>
<name>A0A2U8DSG9_9CLOT</name>
<feature type="binding site" evidence="8">
    <location>
        <position position="100"/>
    </location>
    <ligand>
        <name>Zn(2+)</name>
        <dbReference type="ChEBI" id="CHEBI:29105"/>
    </ligand>
</feature>
<dbReference type="GO" id="GO:0000976">
    <property type="term" value="F:transcription cis-regulatory region binding"/>
    <property type="evidence" value="ECO:0007669"/>
    <property type="project" value="TreeGrafter"/>
</dbReference>
<keyword evidence="10" id="KW-1185">Reference proteome</keyword>
<proteinExistence type="inferred from homology"/>
<reference evidence="10" key="1">
    <citation type="submission" date="2017-04" db="EMBL/GenBank/DDBJ databases">
        <authorList>
            <person name="Song Y."/>
            <person name="Cho B.-K."/>
        </authorList>
    </citation>
    <scope>NUCLEOTIDE SEQUENCE [LARGE SCALE GENOMIC DNA]</scope>
    <source>
        <strain evidence="10">SL1</strain>
    </source>
</reference>
<dbReference type="InterPro" id="IPR036388">
    <property type="entry name" value="WH-like_DNA-bd_sf"/>
</dbReference>
<dbReference type="AlphaFoldDB" id="A0A2U8DSG9"/>
<evidence type="ECO:0000313" key="9">
    <source>
        <dbReference type="EMBL" id="AWI05375.1"/>
    </source>
</evidence>
<dbReference type="InterPro" id="IPR002481">
    <property type="entry name" value="FUR"/>
</dbReference>
<evidence type="ECO:0000256" key="2">
    <source>
        <dbReference type="ARBA" id="ARBA00022491"/>
    </source>
</evidence>
<dbReference type="InterPro" id="IPR036390">
    <property type="entry name" value="WH_DNA-bd_sf"/>
</dbReference>
<dbReference type="FunFam" id="1.10.10.10:FF:000051">
    <property type="entry name" value="Fur family transcriptional regulator"/>
    <property type="match status" value="1"/>
</dbReference>
<dbReference type="RefSeq" id="WP_007064674.1">
    <property type="nucleotide sequence ID" value="NZ_CP020953.1"/>
</dbReference>
<keyword evidence="7" id="KW-0804">Transcription</keyword>
<keyword evidence="5" id="KW-0805">Transcription regulation</keyword>
<dbReference type="GO" id="GO:0008270">
    <property type="term" value="F:zinc ion binding"/>
    <property type="evidence" value="ECO:0007669"/>
    <property type="project" value="TreeGrafter"/>
</dbReference>
<sequence length="150" mass="17776">MENLLEKVKNDLKIKGVKVTLQRQKILDVIIKNQHKHLTTEEIYMIIRKEYPEIGLATVYRTMQLLEQNSIVCKFDFDEDGIRYEFMEPGNEHQHPHFICKECGKVYPIKDTMLGFVKNKIEKKYNLKIINYSLKFYGVCANCNKELSEK</sequence>
<comment type="cofactor">
    <cofactor evidence="8">
        <name>Zn(2+)</name>
        <dbReference type="ChEBI" id="CHEBI:29105"/>
    </cofactor>
    <text evidence="8">Binds 1 zinc ion per subunit.</text>
</comment>
<dbReference type="GO" id="GO:0003700">
    <property type="term" value="F:DNA-binding transcription factor activity"/>
    <property type="evidence" value="ECO:0007669"/>
    <property type="project" value="InterPro"/>
</dbReference>
<dbReference type="EMBL" id="CP020953">
    <property type="protein sequence ID" value="AWI05375.1"/>
    <property type="molecule type" value="Genomic_DNA"/>
</dbReference>
<keyword evidence="3 8" id="KW-0479">Metal-binding</keyword>
<dbReference type="Proteomes" id="UP000244910">
    <property type="component" value="Chromosome"/>
</dbReference>
<evidence type="ECO:0000256" key="8">
    <source>
        <dbReference type="PIRSR" id="PIRSR602481-1"/>
    </source>
</evidence>
<gene>
    <name evidence="9" type="ORF">B9W14_12965</name>
</gene>
<dbReference type="OrthoDB" id="8659436at2"/>
<dbReference type="GO" id="GO:0045892">
    <property type="term" value="P:negative regulation of DNA-templated transcription"/>
    <property type="evidence" value="ECO:0007669"/>
    <property type="project" value="TreeGrafter"/>
</dbReference>